<organism evidence="10 11">
    <name type="scientific">Bifidobacterium margollesii</name>
    <dbReference type="NCBI Taxonomy" id="2020964"/>
    <lineage>
        <taxon>Bacteria</taxon>
        <taxon>Bacillati</taxon>
        <taxon>Actinomycetota</taxon>
        <taxon>Actinomycetes</taxon>
        <taxon>Bifidobacteriales</taxon>
        <taxon>Bifidobacteriaceae</taxon>
        <taxon>Bifidobacterium</taxon>
    </lineage>
</organism>
<dbReference type="Gene3D" id="3.40.50.10330">
    <property type="entry name" value="Probable inorganic polyphosphate/atp-NAD kinase, domain 1"/>
    <property type="match status" value="1"/>
</dbReference>
<keyword evidence="6" id="KW-0067">ATP-binding</keyword>
<evidence type="ECO:0000313" key="11">
    <source>
        <dbReference type="Proteomes" id="UP000235050"/>
    </source>
</evidence>
<comment type="similarity">
    <text evidence="2">Belongs to the diacylglycerol/lipid kinase family.</text>
</comment>
<evidence type="ECO:0000256" key="4">
    <source>
        <dbReference type="ARBA" id="ARBA00022741"/>
    </source>
</evidence>
<dbReference type="Proteomes" id="UP000235050">
    <property type="component" value="Unassembled WGS sequence"/>
</dbReference>
<dbReference type="GO" id="GO:0008654">
    <property type="term" value="P:phospholipid biosynthetic process"/>
    <property type="evidence" value="ECO:0007669"/>
    <property type="project" value="UniProtKB-KW"/>
</dbReference>
<name>A0A2N5J9P2_9BIFI</name>
<comment type="caution">
    <text evidence="10">The sequence shown here is derived from an EMBL/GenBank/DDBJ whole genome shotgun (WGS) entry which is preliminary data.</text>
</comment>
<dbReference type="Pfam" id="PF19279">
    <property type="entry name" value="YegS_C"/>
    <property type="match status" value="1"/>
</dbReference>
<keyword evidence="7" id="KW-0443">Lipid metabolism</keyword>
<evidence type="ECO:0000256" key="5">
    <source>
        <dbReference type="ARBA" id="ARBA00022777"/>
    </source>
</evidence>
<dbReference type="InterPro" id="IPR017438">
    <property type="entry name" value="ATP-NAD_kinase_N"/>
</dbReference>
<sequence length="345" mass="37333">MTLIDRRHVIAVVTNPSSDNGKGRSSGREAVERLRDRGVGLGFSVADLTGTNREHSLSNIRGALDRIDALVVVGGDGMVSLGVNAVADCDVPLGIVACGSGNDFARSLGLPIGRIRTSTESILAALTYDSSIGLDLGHVRSSDDDGVRINTFFAGMLNCSIDAAINDRANHSRLPFGMLRYLEAGIWEASHVRDYGYHVDVRTDLGTDISFDLVTPLIAIANARYIGSGIEASPDSDLSDGLLEMIWAKWHPGSLQALSILSKAYFGRHTTAPLIGYQRIRDITLAFGAYGEEPPVLMADGEKIGRLPVHVEAHHKALRLLVPPRIGGRLRERQRHARNETLDIR</sequence>
<accession>A0A2N5J9P2</accession>
<reference evidence="10 11" key="1">
    <citation type="submission" date="2017-07" db="EMBL/GenBank/DDBJ databases">
        <title>Bifidobacterium novel species.</title>
        <authorList>
            <person name="Lugli G.A."/>
            <person name="Milani C."/>
            <person name="Duranti S."/>
            <person name="Mangifesta M."/>
        </authorList>
    </citation>
    <scope>NUCLEOTIDE SEQUENCE [LARGE SCALE GENOMIC DNA]</scope>
    <source>
        <strain evidence="11">Uis1B</strain>
    </source>
</reference>
<comment type="cofactor">
    <cofactor evidence="1">
        <name>Mg(2+)</name>
        <dbReference type="ChEBI" id="CHEBI:18420"/>
    </cofactor>
</comment>
<keyword evidence="4" id="KW-0547">Nucleotide-binding</keyword>
<dbReference type="GO" id="GO:0005524">
    <property type="term" value="F:ATP binding"/>
    <property type="evidence" value="ECO:0007669"/>
    <property type="project" value="UniProtKB-KW"/>
</dbReference>
<keyword evidence="8" id="KW-1208">Phospholipid metabolism</keyword>
<gene>
    <name evidence="10" type="ORF">Uis1B_1223</name>
</gene>
<dbReference type="Pfam" id="PF00781">
    <property type="entry name" value="DAGK_cat"/>
    <property type="match status" value="1"/>
</dbReference>
<evidence type="ECO:0000313" key="10">
    <source>
        <dbReference type="EMBL" id="PLS30933.1"/>
    </source>
</evidence>
<evidence type="ECO:0000256" key="1">
    <source>
        <dbReference type="ARBA" id="ARBA00001946"/>
    </source>
</evidence>
<evidence type="ECO:0000256" key="6">
    <source>
        <dbReference type="ARBA" id="ARBA00022840"/>
    </source>
</evidence>
<dbReference type="AlphaFoldDB" id="A0A2N5J9P2"/>
<keyword evidence="11" id="KW-1185">Reference proteome</keyword>
<feature type="domain" description="DAGKc" evidence="9">
    <location>
        <begin position="5"/>
        <end position="144"/>
    </location>
</feature>
<evidence type="ECO:0000256" key="8">
    <source>
        <dbReference type="ARBA" id="ARBA00023264"/>
    </source>
</evidence>
<dbReference type="InterPro" id="IPR045540">
    <property type="entry name" value="YegS/DAGK_C"/>
</dbReference>
<dbReference type="OrthoDB" id="142078at2"/>
<dbReference type="EMBL" id="NMWU01000021">
    <property type="protein sequence ID" value="PLS30933.1"/>
    <property type="molecule type" value="Genomic_DNA"/>
</dbReference>
<protein>
    <submittedName>
        <fullName evidence="10">Diacylglycerol kinase</fullName>
    </submittedName>
</protein>
<keyword evidence="7" id="KW-0594">Phospholipid biosynthesis</keyword>
<dbReference type="InterPro" id="IPR050187">
    <property type="entry name" value="Lipid_Phosphate_FormReg"/>
</dbReference>
<evidence type="ECO:0000256" key="7">
    <source>
        <dbReference type="ARBA" id="ARBA00023209"/>
    </source>
</evidence>
<dbReference type="SMART" id="SM00046">
    <property type="entry name" value="DAGKc"/>
    <property type="match status" value="1"/>
</dbReference>
<evidence type="ECO:0000256" key="3">
    <source>
        <dbReference type="ARBA" id="ARBA00022679"/>
    </source>
</evidence>
<dbReference type="InterPro" id="IPR001206">
    <property type="entry name" value="Diacylglycerol_kinase_cat_dom"/>
</dbReference>
<dbReference type="RefSeq" id="WP_101616578.1">
    <property type="nucleotide sequence ID" value="NZ_NMWU01000021.1"/>
</dbReference>
<keyword evidence="5 10" id="KW-0418">Kinase</keyword>
<keyword evidence="7" id="KW-0444">Lipid biosynthesis</keyword>
<dbReference type="GO" id="GO:0016301">
    <property type="term" value="F:kinase activity"/>
    <property type="evidence" value="ECO:0007669"/>
    <property type="project" value="UniProtKB-KW"/>
</dbReference>
<keyword evidence="3" id="KW-0808">Transferase</keyword>
<dbReference type="InterPro" id="IPR016064">
    <property type="entry name" value="NAD/diacylglycerol_kinase_sf"/>
</dbReference>
<dbReference type="PROSITE" id="PS50146">
    <property type="entry name" value="DAGK"/>
    <property type="match status" value="1"/>
</dbReference>
<evidence type="ECO:0000256" key="2">
    <source>
        <dbReference type="ARBA" id="ARBA00005983"/>
    </source>
</evidence>
<dbReference type="Gene3D" id="2.60.200.40">
    <property type="match status" value="1"/>
</dbReference>
<dbReference type="SUPFAM" id="SSF111331">
    <property type="entry name" value="NAD kinase/diacylglycerol kinase-like"/>
    <property type="match status" value="1"/>
</dbReference>
<dbReference type="PANTHER" id="PTHR12358:SF54">
    <property type="entry name" value="SPHINGOSINE KINASE RELATED PROTEIN"/>
    <property type="match status" value="1"/>
</dbReference>
<dbReference type="PANTHER" id="PTHR12358">
    <property type="entry name" value="SPHINGOSINE KINASE"/>
    <property type="match status" value="1"/>
</dbReference>
<evidence type="ECO:0000259" key="9">
    <source>
        <dbReference type="PROSITE" id="PS50146"/>
    </source>
</evidence>
<proteinExistence type="inferred from homology"/>